<proteinExistence type="predicted"/>
<accession>A0A2K1P5T9</accession>
<dbReference type="AlphaFoldDB" id="A0A2K1P5T9"/>
<dbReference type="EMBL" id="AZRL01000003">
    <property type="protein sequence ID" value="PNR98106.1"/>
    <property type="molecule type" value="Genomic_DNA"/>
</dbReference>
<evidence type="ECO:0000313" key="2">
    <source>
        <dbReference type="Proteomes" id="UP000236434"/>
    </source>
</evidence>
<evidence type="ECO:0000313" key="1">
    <source>
        <dbReference type="EMBL" id="PNR98106.1"/>
    </source>
</evidence>
<name>A0A2K1P5T9_9BACT</name>
<organism evidence="1 2">
    <name type="scientific">Petrotoga olearia DSM 13574</name>
    <dbReference type="NCBI Taxonomy" id="1122955"/>
    <lineage>
        <taxon>Bacteria</taxon>
        <taxon>Thermotogati</taxon>
        <taxon>Thermotogota</taxon>
        <taxon>Thermotogae</taxon>
        <taxon>Petrotogales</taxon>
        <taxon>Petrotogaceae</taxon>
        <taxon>Petrotoga</taxon>
    </lineage>
</organism>
<evidence type="ECO:0008006" key="3">
    <source>
        <dbReference type="Google" id="ProtNLM"/>
    </source>
</evidence>
<sequence>MKRLFIVLLILSSVSLIIFSEGLRSFDSSLNPLLLESIGKRNYFEIEVSPDIMIYQNAYKIADLLPILTATKFTIDFDEIYTYLEGDDLFFITKDNVEGHFVVNIFDVGLGVVLNGDLKSDLTVPNELIMLIAEGNEIDEPYKDTMSFNLDTSFKAGVYASYNFDGLSVGLVYNLFLPIAYTEESNIDYEFSTDTQEATTTAKLNLNVDLYSPFSNDELENISFNSITDKLFTDAGHAIDAGVTFGEIKKPVAGIAVKNITVKPAKISYKIPYQETISILGEDSSSSTSTEVLVDEEYVYPMSVTGFFRIPVVFLDIIPYGEFYLDDQKIDWGVQAKTSLFNFIPLTVGIENYYGYWNTFLGFGINSRIVECRTEISLTAKDLDKIFDLNGFSFKSSFAIGF</sequence>
<dbReference type="Proteomes" id="UP000236434">
    <property type="component" value="Unassembled WGS sequence"/>
</dbReference>
<dbReference type="RefSeq" id="WP_103066176.1">
    <property type="nucleotide sequence ID" value="NZ_AZRL01000003.1"/>
</dbReference>
<dbReference type="OrthoDB" id="48854at2"/>
<comment type="caution">
    <text evidence="1">The sequence shown here is derived from an EMBL/GenBank/DDBJ whole genome shotgun (WGS) entry which is preliminary data.</text>
</comment>
<protein>
    <recommendedName>
        <fullName evidence="3">DUF5723 domain-containing protein</fullName>
    </recommendedName>
</protein>
<reference evidence="1 2" key="1">
    <citation type="submission" date="2013-12" db="EMBL/GenBank/DDBJ databases">
        <title>Comparative genomics of Petrotoga isolates.</title>
        <authorList>
            <person name="Nesbo C.L."/>
            <person name="Charchuk R."/>
            <person name="Chow K."/>
        </authorList>
    </citation>
    <scope>NUCLEOTIDE SEQUENCE [LARGE SCALE GENOMIC DNA]</scope>
    <source>
        <strain evidence="1 2">DSM 13574</strain>
    </source>
</reference>
<gene>
    <name evidence="1" type="ORF">X929_00840</name>
</gene>